<evidence type="ECO:0000313" key="1">
    <source>
        <dbReference type="EMBL" id="KZP10748.1"/>
    </source>
</evidence>
<dbReference type="EMBL" id="KV417674">
    <property type="protein sequence ID" value="KZP10748.1"/>
    <property type="molecule type" value="Genomic_DNA"/>
</dbReference>
<reference evidence="1 2" key="1">
    <citation type="journal article" date="2016" name="Mol. Biol. Evol.">
        <title>Comparative Genomics of Early-Diverging Mushroom-Forming Fungi Provides Insights into the Origins of Lignocellulose Decay Capabilities.</title>
        <authorList>
            <person name="Nagy L.G."/>
            <person name="Riley R."/>
            <person name="Tritt A."/>
            <person name="Adam C."/>
            <person name="Daum C."/>
            <person name="Floudas D."/>
            <person name="Sun H."/>
            <person name="Yadav J.S."/>
            <person name="Pangilinan J."/>
            <person name="Larsson K.H."/>
            <person name="Matsuura K."/>
            <person name="Barry K."/>
            <person name="Labutti K."/>
            <person name="Kuo R."/>
            <person name="Ohm R.A."/>
            <person name="Bhattacharya S.S."/>
            <person name="Shirouzu T."/>
            <person name="Yoshinaga Y."/>
            <person name="Martin F.M."/>
            <person name="Grigoriev I.V."/>
            <person name="Hibbett D.S."/>
        </authorList>
    </citation>
    <scope>NUCLEOTIDE SEQUENCE [LARGE SCALE GENOMIC DNA]</scope>
    <source>
        <strain evidence="1 2">CBS 109695</strain>
    </source>
</reference>
<sequence length="209" mass="23307">MQQAITLYEVGSRTCRPSNAMNILERLFNRARAAFAEFYSLSPQSLIVRSNCREPDELAVLGGHKFVMRSSDPRTRDQFPFTTTSLRPLAPHKERYPDPNGYIAGPSSALHSRIDVASALAGDRARYEQLPTRPLLKVSPSPDRDFLQSGVYVQTPMQSQGQSHPDQMDVTLVVPEGQNQNDLWHSFLSGLLPSPGIPAQPPSYSRPFQ</sequence>
<protein>
    <submittedName>
        <fullName evidence="1">Uncharacterized protein</fullName>
    </submittedName>
</protein>
<dbReference type="AlphaFoldDB" id="A0A165ZN63"/>
<gene>
    <name evidence="1" type="ORF">FIBSPDRAFT_872291</name>
</gene>
<keyword evidence="2" id="KW-1185">Reference proteome</keyword>
<accession>A0A165ZN63</accession>
<organism evidence="1 2">
    <name type="scientific">Athelia psychrophila</name>
    <dbReference type="NCBI Taxonomy" id="1759441"/>
    <lineage>
        <taxon>Eukaryota</taxon>
        <taxon>Fungi</taxon>
        <taxon>Dikarya</taxon>
        <taxon>Basidiomycota</taxon>
        <taxon>Agaricomycotina</taxon>
        <taxon>Agaricomycetes</taxon>
        <taxon>Agaricomycetidae</taxon>
        <taxon>Atheliales</taxon>
        <taxon>Atheliaceae</taxon>
        <taxon>Athelia</taxon>
    </lineage>
</organism>
<evidence type="ECO:0000313" key="2">
    <source>
        <dbReference type="Proteomes" id="UP000076532"/>
    </source>
</evidence>
<dbReference type="Proteomes" id="UP000076532">
    <property type="component" value="Unassembled WGS sequence"/>
</dbReference>
<name>A0A165ZN63_9AGAM</name>
<dbReference type="OrthoDB" id="10567753at2759"/>
<proteinExistence type="predicted"/>